<evidence type="ECO:0000313" key="2">
    <source>
        <dbReference type="EMBL" id="RLM58696.1"/>
    </source>
</evidence>
<dbReference type="Proteomes" id="UP000275267">
    <property type="component" value="Unassembled WGS sequence"/>
</dbReference>
<feature type="region of interest" description="Disordered" evidence="1">
    <location>
        <begin position="1"/>
        <end position="115"/>
    </location>
</feature>
<accession>A0A3L6PIJ0</accession>
<organism evidence="2 3">
    <name type="scientific">Panicum miliaceum</name>
    <name type="common">Proso millet</name>
    <name type="synonym">Broomcorn millet</name>
    <dbReference type="NCBI Taxonomy" id="4540"/>
    <lineage>
        <taxon>Eukaryota</taxon>
        <taxon>Viridiplantae</taxon>
        <taxon>Streptophyta</taxon>
        <taxon>Embryophyta</taxon>
        <taxon>Tracheophyta</taxon>
        <taxon>Spermatophyta</taxon>
        <taxon>Magnoliopsida</taxon>
        <taxon>Liliopsida</taxon>
        <taxon>Poales</taxon>
        <taxon>Poaceae</taxon>
        <taxon>PACMAD clade</taxon>
        <taxon>Panicoideae</taxon>
        <taxon>Panicodae</taxon>
        <taxon>Paniceae</taxon>
        <taxon>Panicinae</taxon>
        <taxon>Panicum</taxon>
        <taxon>Panicum sect. Panicum</taxon>
    </lineage>
</organism>
<name>A0A3L6PIJ0_PANMI</name>
<sequence>MRLLPWPNHPDPAAPPRLDDDVPVAVGTHLHVAAGGDDDDAESTASSERSHRTLPVHADEADPAGDGGLQAVDPRHHEVAGRGSGSEDGWSWSESDGGEPAEAEGPGAPPPGRRQKAACFRRRAGAHGGRARRDGYDARARGARRVEEAAAPAAIVARSRAVTAAVTFLLFFPQGGSNIPFPGITWQAGSRRISVYVDPGSSK</sequence>
<dbReference type="OrthoDB" id="10601325at2759"/>
<keyword evidence="3" id="KW-1185">Reference proteome</keyword>
<dbReference type="EMBL" id="PQIB02000017">
    <property type="protein sequence ID" value="RLM58696.1"/>
    <property type="molecule type" value="Genomic_DNA"/>
</dbReference>
<comment type="caution">
    <text evidence="2">The sequence shown here is derived from an EMBL/GenBank/DDBJ whole genome shotgun (WGS) entry which is preliminary data.</text>
</comment>
<evidence type="ECO:0000313" key="3">
    <source>
        <dbReference type="Proteomes" id="UP000275267"/>
    </source>
</evidence>
<evidence type="ECO:0000256" key="1">
    <source>
        <dbReference type="SAM" id="MobiDB-lite"/>
    </source>
</evidence>
<protein>
    <submittedName>
        <fullName evidence="2">Uncharacterized protein</fullName>
    </submittedName>
</protein>
<reference evidence="3" key="1">
    <citation type="journal article" date="2019" name="Nat. Commun.">
        <title>The genome of broomcorn millet.</title>
        <authorList>
            <person name="Zou C."/>
            <person name="Miki D."/>
            <person name="Li D."/>
            <person name="Tang Q."/>
            <person name="Xiao L."/>
            <person name="Rajput S."/>
            <person name="Deng P."/>
            <person name="Jia W."/>
            <person name="Huang R."/>
            <person name="Zhang M."/>
            <person name="Sun Y."/>
            <person name="Hu J."/>
            <person name="Fu X."/>
            <person name="Schnable P.S."/>
            <person name="Li F."/>
            <person name="Zhang H."/>
            <person name="Feng B."/>
            <person name="Zhu X."/>
            <person name="Liu R."/>
            <person name="Schnable J.C."/>
            <person name="Zhu J.-K."/>
            <person name="Zhang H."/>
        </authorList>
    </citation>
    <scope>NUCLEOTIDE SEQUENCE [LARGE SCALE GENOMIC DNA]</scope>
</reference>
<dbReference type="AlphaFoldDB" id="A0A3L6PIJ0"/>
<proteinExistence type="predicted"/>
<gene>
    <name evidence="2" type="ORF">C2845_PM18G01380</name>
</gene>